<dbReference type="Proteomes" id="UP000606786">
    <property type="component" value="Unassembled WGS sequence"/>
</dbReference>
<dbReference type="AlphaFoldDB" id="A0A811UZL9"/>
<reference evidence="1" key="1">
    <citation type="submission" date="2020-11" db="EMBL/GenBank/DDBJ databases">
        <authorList>
            <person name="Whitehead M."/>
        </authorList>
    </citation>
    <scope>NUCLEOTIDE SEQUENCE</scope>
    <source>
        <strain evidence="1">EGII</strain>
    </source>
</reference>
<protein>
    <submittedName>
        <fullName evidence="1">(Mediterranean fruit fly) hypothetical protein</fullName>
    </submittedName>
</protein>
<name>A0A811UZL9_CERCA</name>
<keyword evidence="2" id="KW-1185">Reference proteome</keyword>
<evidence type="ECO:0000313" key="1">
    <source>
        <dbReference type="EMBL" id="CAD7004071.1"/>
    </source>
</evidence>
<dbReference type="EMBL" id="CAJHJT010000034">
    <property type="protein sequence ID" value="CAD7004071.1"/>
    <property type="molecule type" value="Genomic_DNA"/>
</dbReference>
<gene>
    <name evidence="1" type="ORF">CCAP1982_LOCUS12496</name>
</gene>
<proteinExistence type="predicted"/>
<evidence type="ECO:0000313" key="2">
    <source>
        <dbReference type="Proteomes" id="UP000606786"/>
    </source>
</evidence>
<comment type="caution">
    <text evidence="1">The sequence shown here is derived from an EMBL/GenBank/DDBJ whole genome shotgun (WGS) entry which is preliminary data.</text>
</comment>
<organism evidence="1 2">
    <name type="scientific">Ceratitis capitata</name>
    <name type="common">Mediterranean fruit fly</name>
    <name type="synonym">Tephritis capitata</name>
    <dbReference type="NCBI Taxonomy" id="7213"/>
    <lineage>
        <taxon>Eukaryota</taxon>
        <taxon>Metazoa</taxon>
        <taxon>Ecdysozoa</taxon>
        <taxon>Arthropoda</taxon>
        <taxon>Hexapoda</taxon>
        <taxon>Insecta</taxon>
        <taxon>Pterygota</taxon>
        <taxon>Neoptera</taxon>
        <taxon>Endopterygota</taxon>
        <taxon>Diptera</taxon>
        <taxon>Brachycera</taxon>
        <taxon>Muscomorpha</taxon>
        <taxon>Tephritoidea</taxon>
        <taxon>Tephritidae</taxon>
        <taxon>Ceratitis</taxon>
        <taxon>Ceratitis</taxon>
    </lineage>
</organism>
<sequence length="120" mass="13684">VEALTIAVVEWRRVEVSVMELNRVSRWRWDQNNITNATAEVFLCNITTAPCQHSIAAFKFNKLSLIIHKCSHINGKNTLVGSYENQCSLRYGVCVDLCRPSCRLVNCLLSMHAQFIMRLA</sequence>
<accession>A0A811UZL9</accession>
<feature type="non-terminal residue" evidence="1">
    <location>
        <position position="1"/>
    </location>
</feature>